<dbReference type="HAMAP" id="MF_01937">
    <property type="entry name" value="MenA_1"/>
    <property type="match status" value="1"/>
</dbReference>
<evidence type="ECO:0000256" key="4">
    <source>
        <dbReference type="ARBA" id="ARBA00022679"/>
    </source>
</evidence>
<dbReference type="STRING" id="762967.HMPREF9440_00039"/>
<dbReference type="OrthoDB" id="9767568at2"/>
<feature type="transmembrane region" description="Helical" evidence="8">
    <location>
        <begin position="181"/>
        <end position="201"/>
    </location>
</feature>
<comment type="pathway">
    <text evidence="8">Quinol/quinone metabolism; menaquinone biosynthesis; menaquinol from 1,4-dihydroxy-2-naphthoate: step 1/2.</text>
</comment>
<dbReference type="PANTHER" id="PTHR13929">
    <property type="entry name" value="1,4-DIHYDROXY-2-NAPHTHOATE OCTAPRENYLTRANSFERASE"/>
    <property type="match status" value="1"/>
</dbReference>
<dbReference type="Gene3D" id="1.10.357.140">
    <property type="entry name" value="UbiA prenyltransferase"/>
    <property type="match status" value="1"/>
</dbReference>
<feature type="transmembrane region" description="Helical" evidence="8">
    <location>
        <begin position="121"/>
        <end position="143"/>
    </location>
</feature>
<dbReference type="InterPro" id="IPR044878">
    <property type="entry name" value="UbiA_sf"/>
</dbReference>
<keyword evidence="5 8" id="KW-0812">Transmembrane</keyword>
<dbReference type="InterPro" id="IPR000537">
    <property type="entry name" value="UbiA_prenyltransferase"/>
</dbReference>
<dbReference type="NCBIfam" id="TIGR00751">
    <property type="entry name" value="menA"/>
    <property type="match status" value="1"/>
</dbReference>
<evidence type="ECO:0000256" key="3">
    <source>
        <dbReference type="ARBA" id="ARBA00022475"/>
    </source>
</evidence>
<dbReference type="PIRSF" id="PIRSF005355">
    <property type="entry name" value="UBIAD1"/>
    <property type="match status" value="1"/>
</dbReference>
<evidence type="ECO:0000256" key="8">
    <source>
        <dbReference type="HAMAP-Rule" id="MF_01937"/>
    </source>
</evidence>
<feature type="transmembrane region" description="Helical" evidence="8">
    <location>
        <begin position="288"/>
        <end position="309"/>
    </location>
</feature>
<dbReference type="AlphaFoldDB" id="H3KBE4"/>
<dbReference type="GO" id="GO:0046428">
    <property type="term" value="F:1,4-dihydroxy-2-naphthoate polyprenyltransferase activity"/>
    <property type="evidence" value="ECO:0007669"/>
    <property type="project" value="UniProtKB-UniRule"/>
</dbReference>
<evidence type="ECO:0000256" key="2">
    <source>
        <dbReference type="ARBA" id="ARBA00022428"/>
    </source>
</evidence>
<dbReference type="UniPathway" id="UPA00079">
    <property type="reaction ID" value="UER00168"/>
</dbReference>
<keyword evidence="11" id="KW-1185">Reference proteome</keyword>
<feature type="transmembrane region" description="Helical" evidence="8">
    <location>
        <begin position="155"/>
        <end position="175"/>
    </location>
</feature>
<evidence type="ECO:0000256" key="1">
    <source>
        <dbReference type="ARBA" id="ARBA00004141"/>
    </source>
</evidence>
<feature type="transmembrane region" description="Helical" evidence="8">
    <location>
        <begin position="49"/>
        <end position="67"/>
    </location>
</feature>
<dbReference type="Pfam" id="PF01040">
    <property type="entry name" value="UbiA"/>
    <property type="match status" value="1"/>
</dbReference>
<keyword evidence="7 8" id="KW-0472">Membrane</keyword>
<feature type="transmembrane region" description="Helical" evidence="8">
    <location>
        <begin position="27"/>
        <end position="43"/>
    </location>
</feature>
<comment type="similarity">
    <text evidence="8">Belongs to the MenA family. Type 1 subfamily.</text>
</comment>
<keyword evidence="2 8" id="KW-0474">Menaquinone biosynthesis</keyword>
<dbReference type="EMBL" id="AFBQ01000002">
    <property type="protein sequence ID" value="EHY32577.1"/>
    <property type="molecule type" value="Genomic_DNA"/>
</dbReference>
<keyword evidence="3 8" id="KW-1003">Cell membrane</keyword>
<keyword evidence="6 8" id="KW-1133">Transmembrane helix</keyword>
<comment type="function">
    <text evidence="8">Conversion of 1,4-dihydroxy-2-naphthoate (DHNA) to demethylmenaquinone (DMK).</text>
</comment>
<comment type="caution">
    <text evidence="10">The sequence shown here is derived from an EMBL/GenBank/DDBJ whole genome shotgun (WGS) entry which is preliminary data.</text>
</comment>
<comment type="catalytic activity">
    <reaction evidence="8">
        <text>an all-trans-polyprenyl diphosphate + 1,4-dihydroxy-2-naphthoate + H(+) = a 2-demethylmenaquinol + CO2 + diphosphate</text>
        <dbReference type="Rhea" id="RHEA:26478"/>
        <dbReference type="Rhea" id="RHEA-COMP:9563"/>
        <dbReference type="Rhea" id="RHEA-COMP:9564"/>
        <dbReference type="ChEBI" id="CHEBI:11173"/>
        <dbReference type="ChEBI" id="CHEBI:15378"/>
        <dbReference type="ChEBI" id="CHEBI:16526"/>
        <dbReference type="ChEBI" id="CHEBI:33019"/>
        <dbReference type="ChEBI" id="CHEBI:55437"/>
        <dbReference type="ChEBI" id="CHEBI:58914"/>
        <dbReference type="EC" id="2.5.1.74"/>
    </reaction>
</comment>
<dbReference type="HOGENOM" id="CLU_043611_1_2_4"/>
<dbReference type="InterPro" id="IPR004657">
    <property type="entry name" value="MenA"/>
</dbReference>
<evidence type="ECO:0000256" key="9">
    <source>
        <dbReference type="NCBIfam" id="TIGR00751"/>
    </source>
</evidence>
<dbReference type="GO" id="GO:0009234">
    <property type="term" value="P:menaquinone biosynthetic process"/>
    <property type="evidence" value="ECO:0007669"/>
    <property type="project" value="UniProtKB-UniRule"/>
</dbReference>
<evidence type="ECO:0000256" key="7">
    <source>
        <dbReference type="ARBA" id="ARBA00023136"/>
    </source>
</evidence>
<dbReference type="Proteomes" id="UP000004956">
    <property type="component" value="Unassembled WGS sequence"/>
</dbReference>
<evidence type="ECO:0000256" key="6">
    <source>
        <dbReference type="ARBA" id="ARBA00022989"/>
    </source>
</evidence>
<dbReference type="InterPro" id="IPR026046">
    <property type="entry name" value="UBIAD1"/>
</dbReference>
<dbReference type="PANTHER" id="PTHR13929:SF0">
    <property type="entry name" value="UBIA PRENYLTRANSFERASE DOMAIN-CONTAINING PROTEIN 1"/>
    <property type="match status" value="1"/>
</dbReference>
<accession>H3KBE4</accession>
<evidence type="ECO:0000256" key="5">
    <source>
        <dbReference type="ARBA" id="ARBA00022692"/>
    </source>
</evidence>
<evidence type="ECO:0000313" key="11">
    <source>
        <dbReference type="Proteomes" id="UP000004956"/>
    </source>
</evidence>
<proteinExistence type="inferred from homology"/>
<dbReference type="CDD" id="cd13962">
    <property type="entry name" value="PT_UbiA_UBIAD1"/>
    <property type="match status" value="1"/>
</dbReference>
<gene>
    <name evidence="8" type="primary">menA</name>
    <name evidence="10" type="ORF">HMPREF9440_00039</name>
</gene>
<dbReference type="EC" id="2.5.1.74" evidence="8 9"/>
<protein>
    <recommendedName>
        <fullName evidence="8 9">1,4-dihydroxy-2-naphthoate octaprenyltransferase</fullName>
        <shortName evidence="8">DHNA-octaprenyltransferase</shortName>
        <ecNumber evidence="8 9">2.5.1.74</ecNumber>
    </recommendedName>
</protein>
<feature type="transmembrane region" description="Helical" evidence="8">
    <location>
        <begin position="230"/>
        <end position="253"/>
    </location>
</feature>
<dbReference type="PATRIC" id="fig|762967.3.peg.35"/>
<feature type="transmembrane region" description="Helical" evidence="8">
    <location>
        <begin position="88"/>
        <end position="115"/>
    </location>
</feature>
<name>H3KBE4_9BURK</name>
<reference evidence="10 11" key="1">
    <citation type="submission" date="2011-11" db="EMBL/GenBank/DDBJ databases">
        <authorList>
            <person name="Weinstock G."/>
            <person name="Sodergren E."/>
            <person name="Clifton S."/>
            <person name="Fulton L."/>
            <person name="Fulton B."/>
            <person name="Courtney L."/>
            <person name="Fronick C."/>
            <person name="Harrison M."/>
            <person name="Strong C."/>
            <person name="Farmer C."/>
            <person name="Delahaunty K."/>
            <person name="Markovic C."/>
            <person name="Hall O."/>
            <person name="Minx P."/>
            <person name="Tomlinson C."/>
            <person name="Mitreva M."/>
            <person name="Hou S."/>
            <person name="Chen J."/>
            <person name="Wollam A."/>
            <person name="Pepin K.H."/>
            <person name="Johnson M."/>
            <person name="Bhonagiri V."/>
            <person name="Zhang X."/>
            <person name="Suruliraj S."/>
            <person name="Warren W."/>
            <person name="Chinwalla A."/>
            <person name="Mardis E.R."/>
            <person name="Wilson R.K."/>
        </authorList>
    </citation>
    <scope>NUCLEOTIDE SEQUENCE [LARGE SCALE GENOMIC DNA]</scope>
    <source>
        <strain evidence="10 11">YIT 11816</strain>
    </source>
</reference>
<comment type="subcellular location">
    <subcellularLocation>
        <location evidence="8">Cell membrane</location>
        <topology evidence="8">Multi-pass membrane protein</topology>
    </subcellularLocation>
    <subcellularLocation>
        <location evidence="1">Membrane</location>
        <topology evidence="1">Multi-pass membrane protein</topology>
    </subcellularLocation>
</comment>
<dbReference type="RefSeq" id="WP_008540336.1">
    <property type="nucleotide sequence ID" value="NZ_JH604836.1"/>
</dbReference>
<organism evidence="10 11">
    <name type="scientific">Sutterella parvirubra YIT 11816</name>
    <dbReference type="NCBI Taxonomy" id="762967"/>
    <lineage>
        <taxon>Bacteria</taxon>
        <taxon>Pseudomonadati</taxon>
        <taxon>Pseudomonadota</taxon>
        <taxon>Betaproteobacteria</taxon>
        <taxon>Burkholderiales</taxon>
        <taxon>Sutterellaceae</taxon>
        <taxon>Sutterella</taxon>
    </lineage>
</organism>
<evidence type="ECO:0000313" key="10">
    <source>
        <dbReference type="EMBL" id="EHY32577.1"/>
    </source>
</evidence>
<dbReference type="GO" id="GO:0042371">
    <property type="term" value="P:vitamin K biosynthetic process"/>
    <property type="evidence" value="ECO:0007669"/>
    <property type="project" value="TreeGrafter"/>
</dbReference>
<dbReference type="GO" id="GO:0005886">
    <property type="term" value="C:plasma membrane"/>
    <property type="evidence" value="ECO:0007669"/>
    <property type="project" value="UniProtKB-SubCell"/>
</dbReference>
<sequence length="317" mass="35119">MHKAYVGEQMEYPGLIKAWLAFVRPKTWQIAIMPVLATIALAYSERHVFHPLIFLCTISIAILLQALSNMQNDLGYTQRKAETGNRKGFPRATAMGWISIRTAKIAIAVMAVLTLLNTAVLVWFGGWIFAAVGVLSLLAAYCYMGGPKPIAYTPFGELVVLLTFGITSVWGTYYLQTGGLSINAALLGLALGCFASAVLCVNNYRDREHDASIGRKTLAVVMGEENFKRLFTAILMIPYGLVCLMVLIEMSYWTYFFVMLTFPSCMHLPERMVSLKGAELNKVMLDCIYQLSVFSLFFMAGATMHAILIDLTVSSLK</sequence>
<keyword evidence="4 8" id="KW-0808">Transferase</keyword>